<dbReference type="EMBL" id="BART01019327">
    <property type="protein sequence ID" value="GAG84787.1"/>
    <property type="molecule type" value="Genomic_DNA"/>
</dbReference>
<dbReference type="Gene3D" id="3.40.50.620">
    <property type="entry name" value="HUPs"/>
    <property type="match status" value="1"/>
</dbReference>
<dbReference type="GO" id="GO:0005524">
    <property type="term" value="F:ATP binding"/>
    <property type="evidence" value="ECO:0007669"/>
    <property type="project" value="UniProtKB-KW"/>
</dbReference>
<dbReference type="Pfam" id="PF00133">
    <property type="entry name" value="tRNA-synt_1"/>
    <property type="match status" value="1"/>
</dbReference>
<feature type="non-terminal residue" evidence="9">
    <location>
        <position position="153"/>
    </location>
</feature>
<evidence type="ECO:0000256" key="4">
    <source>
        <dbReference type="ARBA" id="ARBA00022840"/>
    </source>
</evidence>
<evidence type="ECO:0000256" key="7">
    <source>
        <dbReference type="ARBA" id="ARBA00029936"/>
    </source>
</evidence>
<evidence type="ECO:0000256" key="2">
    <source>
        <dbReference type="ARBA" id="ARBA00022598"/>
    </source>
</evidence>
<dbReference type="PROSITE" id="PS00178">
    <property type="entry name" value="AA_TRNA_LIGASE_I"/>
    <property type="match status" value="1"/>
</dbReference>
<dbReference type="InterPro" id="IPR001412">
    <property type="entry name" value="aa-tRNA-synth_I_CS"/>
</dbReference>
<protein>
    <recommendedName>
        <fullName evidence="1">valine--tRNA ligase</fullName>
        <ecNumber evidence="1">6.1.1.9</ecNumber>
    </recommendedName>
    <alternativeName>
        <fullName evidence="7">Valyl-tRNA synthetase</fullName>
    </alternativeName>
</protein>
<dbReference type="EC" id="6.1.1.9" evidence="1"/>
<dbReference type="PANTHER" id="PTHR11946:SF93">
    <property type="entry name" value="VALINE--TRNA LIGASE, CHLOROPLASTIC_MITOCHONDRIAL 2"/>
    <property type="match status" value="1"/>
</dbReference>
<dbReference type="AlphaFoldDB" id="X1BUF6"/>
<keyword evidence="4" id="KW-0067">ATP-binding</keyword>
<dbReference type="GO" id="GO:0004832">
    <property type="term" value="F:valine-tRNA ligase activity"/>
    <property type="evidence" value="ECO:0007669"/>
    <property type="project" value="UniProtKB-EC"/>
</dbReference>
<evidence type="ECO:0000256" key="3">
    <source>
        <dbReference type="ARBA" id="ARBA00022741"/>
    </source>
</evidence>
<dbReference type="GO" id="GO:0005829">
    <property type="term" value="C:cytosol"/>
    <property type="evidence" value="ECO:0007669"/>
    <property type="project" value="TreeGrafter"/>
</dbReference>
<keyword evidence="3" id="KW-0547">Nucleotide-binding</keyword>
<dbReference type="InterPro" id="IPR002303">
    <property type="entry name" value="Valyl-tRNA_ligase"/>
</dbReference>
<evidence type="ECO:0000259" key="8">
    <source>
        <dbReference type="Pfam" id="PF00133"/>
    </source>
</evidence>
<dbReference type="InterPro" id="IPR002300">
    <property type="entry name" value="aa-tRNA-synth_Ia"/>
</dbReference>
<dbReference type="GO" id="GO:0006438">
    <property type="term" value="P:valyl-tRNA aminoacylation"/>
    <property type="evidence" value="ECO:0007669"/>
    <property type="project" value="InterPro"/>
</dbReference>
<keyword evidence="2" id="KW-0436">Ligase</keyword>
<name>X1BUF6_9ZZZZ</name>
<comment type="caution">
    <text evidence="9">The sequence shown here is derived from an EMBL/GenBank/DDBJ whole genome shotgun (WGS) entry which is preliminary data.</text>
</comment>
<organism evidence="9">
    <name type="scientific">marine sediment metagenome</name>
    <dbReference type="NCBI Taxonomy" id="412755"/>
    <lineage>
        <taxon>unclassified sequences</taxon>
        <taxon>metagenomes</taxon>
        <taxon>ecological metagenomes</taxon>
    </lineage>
</organism>
<accession>X1BUF6</accession>
<keyword evidence="5" id="KW-0648">Protein biosynthesis</keyword>
<evidence type="ECO:0000256" key="5">
    <source>
        <dbReference type="ARBA" id="ARBA00022917"/>
    </source>
</evidence>
<feature type="domain" description="Aminoacyl-tRNA synthetase class Ia" evidence="8">
    <location>
        <begin position="18"/>
        <end position="153"/>
    </location>
</feature>
<evidence type="ECO:0000313" key="9">
    <source>
        <dbReference type="EMBL" id="GAG84787.1"/>
    </source>
</evidence>
<proteinExistence type="predicted"/>
<keyword evidence="6" id="KW-0030">Aminoacyl-tRNA synthetase</keyword>
<dbReference type="SUPFAM" id="SSF52374">
    <property type="entry name" value="Nucleotidylyl transferase"/>
    <property type="match status" value="1"/>
</dbReference>
<dbReference type="PANTHER" id="PTHR11946">
    <property type="entry name" value="VALYL-TRNA SYNTHETASES"/>
    <property type="match status" value="1"/>
</dbReference>
<evidence type="ECO:0000256" key="6">
    <source>
        <dbReference type="ARBA" id="ARBA00023146"/>
    </source>
</evidence>
<sequence>MDSFKLPKTYDFASTENKIYDWWEQEGYFKPSNDPNLPGFDPQIKPFVISIPPPNVTGELHLGHAMFVSMEDLMIRYQRMKGIPALWVPGTDHAGIATQLQIEKSLADEGLTREQIGRDEFLKRTWQWKEKYGGIITQQIRRLGASCDWERER</sequence>
<evidence type="ECO:0000256" key="1">
    <source>
        <dbReference type="ARBA" id="ARBA00013169"/>
    </source>
</evidence>
<reference evidence="9" key="1">
    <citation type="journal article" date="2014" name="Front. Microbiol.">
        <title>High frequency of phylogenetically diverse reductive dehalogenase-homologous genes in deep subseafloor sedimentary metagenomes.</title>
        <authorList>
            <person name="Kawai M."/>
            <person name="Futagami T."/>
            <person name="Toyoda A."/>
            <person name="Takaki Y."/>
            <person name="Nishi S."/>
            <person name="Hori S."/>
            <person name="Arai W."/>
            <person name="Tsubouchi T."/>
            <person name="Morono Y."/>
            <person name="Uchiyama I."/>
            <person name="Ito T."/>
            <person name="Fujiyama A."/>
            <person name="Inagaki F."/>
            <person name="Takami H."/>
        </authorList>
    </citation>
    <scope>NUCLEOTIDE SEQUENCE</scope>
    <source>
        <strain evidence="9">Expedition CK06-06</strain>
    </source>
</reference>
<dbReference type="InterPro" id="IPR014729">
    <property type="entry name" value="Rossmann-like_a/b/a_fold"/>
</dbReference>
<gene>
    <name evidence="9" type="ORF">S01H4_36206</name>
</gene>